<evidence type="ECO:0000313" key="3">
    <source>
        <dbReference type="Proteomes" id="UP000070463"/>
    </source>
</evidence>
<dbReference type="EMBL" id="LHXR01000079">
    <property type="protein sequence ID" value="KXA96483.1"/>
    <property type="molecule type" value="Genomic_DNA"/>
</dbReference>
<dbReference type="Proteomes" id="UP000070463">
    <property type="component" value="Unassembled WGS sequence"/>
</dbReference>
<reference evidence="2 3" key="1">
    <citation type="journal article" date="2016" name="Sci. Rep.">
        <title>Metabolic traits of an uncultured archaeal lineage -MSBL1- from brine pools of the Red Sea.</title>
        <authorList>
            <person name="Mwirichia R."/>
            <person name="Alam I."/>
            <person name="Rashid M."/>
            <person name="Vinu M."/>
            <person name="Ba-Alawi W."/>
            <person name="Anthony Kamau A."/>
            <person name="Kamanda Ngugi D."/>
            <person name="Goker M."/>
            <person name="Klenk H.P."/>
            <person name="Bajic V."/>
            <person name="Stingl U."/>
        </authorList>
    </citation>
    <scope>NUCLEOTIDE SEQUENCE [LARGE SCALE GENOMIC DNA]</scope>
    <source>
        <strain evidence="2">SCGC-AAA259I09</strain>
    </source>
</reference>
<name>A0A133UQM5_9EURY</name>
<sequence>MKLDVQGAELKVLKGAEEVLKDTELVLLEVQFFKFLEGCPEFYDIVDYMKKRGFVMYDIFGGYKRPLDGALAATNLVFVKEKGQFRKYHYYASPKQREKSISEK</sequence>
<dbReference type="InterPro" id="IPR029063">
    <property type="entry name" value="SAM-dependent_MTases_sf"/>
</dbReference>
<keyword evidence="3" id="KW-1185">Reference proteome</keyword>
<dbReference type="Pfam" id="PF05050">
    <property type="entry name" value="Methyltransf_21"/>
    <property type="match status" value="1"/>
</dbReference>
<organism evidence="2 3">
    <name type="scientific">candidate division MSBL1 archaeon SCGC-AAA259I09</name>
    <dbReference type="NCBI Taxonomy" id="1698267"/>
    <lineage>
        <taxon>Archaea</taxon>
        <taxon>Methanobacteriati</taxon>
        <taxon>Methanobacteriota</taxon>
        <taxon>candidate division MSBL1</taxon>
    </lineage>
</organism>
<evidence type="ECO:0000313" key="2">
    <source>
        <dbReference type="EMBL" id="KXA96483.1"/>
    </source>
</evidence>
<dbReference type="InterPro" id="IPR006342">
    <property type="entry name" value="FkbM_mtfrase"/>
</dbReference>
<gene>
    <name evidence="2" type="ORF">AKJ37_05135</name>
</gene>
<dbReference type="PANTHER" id="PTHR36973">
    <property type="entry name" value="SLL1456 PROTEIN-RELATED"/>
    <property type="match status" value="1"/>
</dbReference>
<dbReference type="Gene3D" id="3.40.50.150">
    <property type="entry name" value="Vaccinia Virus protein VP39"/>
    <property type="match status" value="1"/>
</dbReference>
<feature type="domain" description="Methyltransferase FkbM" evidence="1">
    <location>
        <begin position="1"/>
        <end position="55"/>
    </location>
</feature>
<dbReference type="GO" id="GO:0008171">
    <property type="term" value="F:O-methyltransferase activity"/>
    <property type="evidence" value="ECO:0007669"/>
    <property type="project" value="TreeGrafter"/>
</dbReference>
<dbReference type="PANTHER" id="PTHR36973:SF4">
    <property type="entry name" value="NODULATION PROTEIN"/>
    <property type="match status" value="1"/>
</dbReference>
<dbReference type="AlphaFoldDB" id="A0A133UQM5"/>
<accession>A0A133UQM5</accession>
<dbReference type="InterPro" id="IPR053188">
    <property type="entry name" value="FkbM_Methyltransferase"/>
</dbReference>
<proteinExistence type="predicted"/>
<dbReference type="SUPFAM" id="SSF53335">
    <property type="entry name" value="S-adenosyl-L-methionine-dependent methyltransferases"/>
    <property type="match status" value="1"/>
</dbReference>
<comment type="caution">
    <text evidence="2">The sequence shown here is derived from an EMBL/GenBank/DDBJ whole genome shotgun (WGS) entry which is preliminary data.</text>
</comment>
<protein>
    <recommendedName>
        <fullName evidence="1">Methyltransferase FkbM domain-containing protein</fullName>
    </recommendedName>
</protein>
<evidence type="ECO:0000259" key="1">
    <source>
        <dbReference type="Pfam" id="PF05050"/>
    </source>
</evidence>